<dbReference type="InParanoid" id="A0A545B0X2"/>
<keyword evidence="2" id="KW-0808">Transferase</keyword>
<dbReference type="InterPro" id="IPR002575">
    <property type="entry name" value="Aminoglycoside_PTrfase"/>
</dbReference>
<dbReference type="SUPFAM" id="SSF56112">
    <property type="entry name" value="Protein kinase-like (PK-like)"/>
    <property type="match status" value="1"/>
</dbReference>
<comment type="caution">
    <text evidence="2">The sequence shown here is derived from an EMBL/GenBank/DDBJ whole genome shotgun (WGS) entry which is preliminary data.</text>
</comment>
<dbReference type="AlphaFoldDB" id="A0A545B0X2"/>
<organism evidence="2 3">
    <name type="scientific">Cryptosporangium phraense</name>
    <dbReference type="NCBI Taxonomy" id="2593070"/>
    <lineage>
        <taxon>Bacteria</taxon>
        <taxon>Bacillati</taxon>
        <taxon>Actinomycetota</taxon>
        <taxon>Actinomycetes</taxon>
        <taxon>Cryptosporangiales</taxon>
        <taxon>Cryptosporangiaceae</taxon>
        <taxon>Cryptosporangium</taxon>
    </lineage>
</organism>
<dbReference type="Proteomes" id="UP000317982">
    <property type="component" value="Unassembled WGS sequence"/>
</dbReference>
<evidence type="ECO:0000313" key="2">
    <source>
        <dbReference type="EMBL" id="TQS46475.1"/>
    </source>
</evidence>
<dbReference type="Gene3D" id="3.90.1200.10">
    <property type="match status" value="1"/>
</dbReference>
<dbReference type="OrthoDB" id="2570531at2"/>
<name>A0A545B0X2_9ACTN</name>
<keyword evidence="3" id="KW-1185">Reference proteome</keyword>
<accession>A0A545B0X2</accession>
<protein>
    <submittedName>
        <fullName evidence="2">Phosphotransferase</fullName>
    </submittedName>
</protein>
<dbReference type="RefSeq" id="WP_142702994.1">
    <property type="nucleotide sequence ID" value="NZ_VIRS01000002.1"/>
</dbReference>
<dbReference type="Gene3D" id="3.30.200.20">
    <property type="entry name" value="Phosphorylase Kinase, domain 1"/>
    <property type="match status" value="1"/>
</dbReference>
<evidence type="ECO:0000259" key="1">
    <source>
        <dbReference type="Pfam" id="PF01636"/>
    </source>
</evidence>
<dbReference type="Pfam" id="PF01636">
    <property type="entry name" value="APH"/>
    <property type="match status" value="1"/>
</dbReference>
<dbReference type="EMBL" id="VIRS01000002">
    <property type="protein sequence ID" value="TQS46475.1"/>
    <property type="molecule type" value="Genomic_DNA"/>
</dbReference>
<feature type="domain" description="Aminoglycoside phosphotransferase" evidence="1">
    <location>
        <begin position="52"/>
        <end position="242"/>
    </location>
</feature>
<gene>
    <name evidence="2" type="ORF">FL583_03560</name>
</gene>
<dbReference type="GO" id="GO:0004672">
    <property type="term" value="F:protein kinase activity"/>
    <property type="evidence" value="ECO:0007669"/>
    <property type="project" value="InterPro"/>
</dbReference>
<dbReference type="InterPro" id="IPR008266">
    <property type="entry name" value="Tyr_kinase_AS"/>
</dbReference>
<reference evidence="2 3" key="1">
    <citation type="submission" date="2019-07" db="EMBL/GenBank/DDBJ databases">
        <title>Cryptosporangium phraense sp. nov., isolated from plant litter.</title>
        <authorList>
            <person name="Suriyachadkun C."/>
        </authorList>
    </citation>
    <scope>NUCLEOTIDE SEQUENCE [LARGE SCALE GENOMIC DNA]</scope>
    <source>
        <strain evidence="2 3">A-T 5661</strain>
    </source>
</reference>
<proteinExistence type="predicted"/>
<dbReference type="InterPro" id="IPR011009">
    <property type="entry name" value="Kinase-like_dom_sf"/>
</dbReference>
<evidence type="ECO:0000313" key="3">
    <source>
        <dbReference type="Proteomes" id="UP000317982"/>
    </source>
</evidence>
<dbReference type="PROSITE" id="PS00109">
    <property type="entry name" value="PROTEIN_KINASE_TYR"/>
    <property type="match status" value="1"/>
</dbReference>
<sequence>MTATGPGSRSRPRPTWSELPADVRAGIEATLGARVVQARSAPLGLTPGLASRVQLDDGRRVFLKAAGAHRGAGTVEKLRREARVLAVLPESVPAPRLLGFYDDGRWVAVASTDVGGRPPSLPWKRPELDRVLAALTDIPSPLSEPRFVTDWAFDLTGWRTLAAGAGEGIRAALPADLADWAIEHLDEIANLEAGWSVAADGDSLLHGDLRADNILLTDDRVWFVDWPSASVGAPWLDVLFFLPTVTGADLDVVVGKHPLTRDVAPATITATVAAIAGFLVTVGLEEPPWYAPEVRRFQLAEAAIATAWLRNRCERREFL</sequence>